<evidence type="ECO:0000256" key="2">
    <source>
        <dbReference type="ARBA" id="ARBA00022737"/>
    </source>
</evidence>
<evidence type="ECO:0000256" key="1">
    <source>
        <dbReference type="ARBA" id="ARBA00022679"/>
    </source>
</evidence>
<dbReference type="InterPro" id="IPR011004">
    <property type="entry name" value="Trimer_LpxA-like_sf"/>
</dbReference>
<name>A0A380CSS3_9STAP</name>
<keyword evidence="2" id="KW-0677">Repeat</keyword>
<dbReference type="GO" id="GO:0016746">
    <property type="term" value="F:acyltransferase activity"/>
    <property type="evidence" value="ECO:0007669"/>
    <property type="project" value="UniProtKB-KW"/>
</dbReference>
<proteinExistence type="predicted"/>
<evidence type="ECO:0000313" key="4">
    <source>
        <dbReference type="EMBL" id="SUJ26391.1"/>
    </source>
</evidence>
<evidence type="ECO:0000313" key="3">
    <source>
        <dbReference type="EMBL" id="GEP99890.1"/>
    </source>
</evidence>
<evidence type="ECO:0000313" key="6">
    <source>
        <dbReference type="Proteomes" id="UP000321598"/>
    </source>
</evidence>
<dbReference type="OrthoDB" id="9801697at2"/>
<reference evidence="3 6" key="2">
    <citation type="submission" date="2019-07" db="EMBL/GenBank/DDBJ databases">
        <title>Whole genome shotgun sequence of Staphylococcus arlettae NBRC 109765.</title>
        <authorList>
            <person name="Hosoyama A."/>
            <person name="Uohara A."/>
            <person name="Ohji S."/>
            <person name="Ichikawa N."/>
        </authorList>
    </citation>
    <scope>NUCLEOTIDE SEQUENCE [LARGE SCALE GENOMIC DNA]</scope>
    <source>
        <strain evidence="3 6">NBRC 109765</strain>
    </source>
</reference>
<dbReference type="InterPro" id="IPR001451">
    <property type="entry name" value="Hexapep"/>
</dbReference>
<dbReference type="EMBL" id="UGZE01000001">
    <property type="protein sequence ID" value="SUJ26391.1"/>
    <property type="molecule type" value="Genomic_DNA"/>
</dbReference>
<reference evidence="4 5" key="1">
    <citation type="submission" date="2018-06" db="EMBL/GenBank/DDBJ databases">
        <authorList>
            <consortium name="Pathogen Informatics"/>
            <person name="Doyle S."/>
        </authorList>
    </citation>
    <scope>NUCLEOTIDE SEQUENCE [LARGE SCALE GENOMIC DNA]</scope>
    <source>
        <strain evidence="4 5">NCTC12413</strain>
    </source>
</reference>
<sequence>MLNKVFALIKSSSSKEKNVKINRLAYVTNSTFEGNNYVDRFCKVRNSTIGKYSYIGFGSDFNNVKIGNYCSISSDVKMGLGKHPVNFFSSSPVFYSNNNPFGLKEAFLKFDESPKKIVVGHDVWIGASAIVLDGVQIGTGAIIATGAVVTKDVAPYEIVGGIPAKAIKKRFDNVTIQQLLESKWWLMEPKELKANNFSLNNFKVSKE</sequence>
<dbReference type="Proteomes" id="UP000254956">
    <property type="component" value="Unassembled WGS sequence"/>
</dbReference>
<evidence type="ECO:0000313" key="5">
    <source>
        <dbReference type="Proteomes" id="UP000254956"/>
    </source>
</evidence>
<dbReference type="EC" id="2.3.1.-" evidence="4"/>
<protein>
    <submittedName>
        <fullName evidence="4">O-acetyl transferase</fullName>
        <ecNumber evidence="4">2.3.1.-</ecNumber>
    </submittedName>
    <submittedName>
        <fullName evidence="3">O-acetyltransferase</fullName>
    </submittedName>
</protein>
<keyword evidence="1 4" id="KW-0808">Transferase</keyword>
<dbReference type="PROSITE" id="PS00101">
    <property type="entry name" value="HEXAPEP_TRANSFERASES"/>
    <property type="match status" value="1"/>
</dbReference>
<accession>A0A380CSS3</accession>
<keyword evidence="4" id="KW-0012">Acyltransferase</keyword>
<dbReference type="STRING" id="1212545.SARL_03456"/>
<dbReference type="Proteomes" id="UP000321598">
    <property type="component" value="Unassembled WGS sequence"/>
</dbReference>
<dbReference type="InterPro" id="IPR018357">
    <property type="entry name" value="Hexapep_transf_CS"/>
</dbReference>
<dbReference type="PANTHER" id="PTHR43300:SF11">
    <property type="entry name" value="ACETYLTRANSFERASE RV3034C-RELATED"/>
    <property type="match status" value="1"/>
</dbReference>
<dbReference type="InterPro" id="IPR050179">
    <property type="entry name" value="Trans_hexapeptide_repeat"/>
</dbReference>
<dbReference type="AlphaFoldDB" id="A0A380CSS3"/>
<gene>
    <name evidence="4" type="primary">vatD</name>
    <name evidence="4" type="ORF">NCTC12413_02394</name>
    <name evidence="3" type="ORF">SAR03_09280</name>
</gene>
<dbReference type="CDD" id="cd03349">
    <property type="entry name" value="LbH_XAT"/>
    <property type="match status" value="1"/>
</dbReference>
<dbReference type="PANTHER" id="PTHR43300">
    <property type="entry name" value="ACETYLTRANSFERASE"/>
    <property type="match status" value="1"/>
</dbReference>
<keyword evidence="6" id="KW-1185">Reference proteome</keyword>
<dbReference type="Gene3D" id="2.160.10.10">
    <property type="entry name" value="Hexapeptide repeat proteins"/>
    <property type="match status" value="1"/>
</dbReference>
<organism evidence="4 5">
    <name type="scientific">Staphylococcus arlettae</name>
    <dbReference type="NCBI Taxonomy" id="29378"/>
    <lineage>
        <taxon>Bacteria</taxon>
        <taxon>Bacillati</taxon>
        <taxon>Bacillota</taxon>
        <taxon>Bacilli</taxon>
        <taxon>Bacillales</taxon>
        <taxon>Staphylococcaceae</taxon>
        <taxon>Staphylococcus</taxon>
    </lineage>
</organism>
<dbReference type="SUPFAM" id="SSF51161">
    <property type="entry name" value="Trimeric LpxA-like enzymes"/>
    <property type="match status" value="1"/>
</dbReference>
<dbReference type="Pfam" id="PF00132">
    <property type="entry name" value="Hexapep"/>
    <property type="match status" value="1"/>
</dbReference>
<dbReference type="EMBL" id="BKAV01000006">
    <property type="protein sequence ID" value="GEP99890.1"/>
    <property type="molecule type" value="Genomic_DNA"/>
</dbReference>
<dbReference type="RefSeq" id="WP_021459840.1">
    <property type="nucleotide sequence ID" value="NZ_BKAV01000006.1"/>
</dbReference>